<proteinExistence type="predicted"/>
<gene>
    <name evidence="2" type="ORF">C8046_08935</name>
</gene>
<dbReference type="EMBL" id="PYHR01000002">
    <property type="protein sequence ID" value="PWD52470.1"/>
    <property type="molecule type" value="Genomic_DNA"/>
</dbReference>
<sequence length="504" mass="53714">MSTRSRTSRKPVPTLFVQVAQHPSLGVETTSGRPWVGVDQQVGHGSADALYALTPEQYAGALVDSSTLGTFEGECWRGDHPELRLHEPGGGSWKPERWVGARARMLPPSVAGEIWHHVDALGESADNERAATSRALAAGTTTAGTDGDPSLIFRLTGDGAYPRPEALIAGLAPGSDRSRARSVLGDPLPDSPDTYALEGDRLRLTYGGDDGGDGDGLLAVTLERPAALPLPAGQIRTFLEVLGEPEAGPAFEAVATLAGGTSRRWAASSGFHRRLIAFDGGVEVQVEEGRVLSARVRLGAGSAGAAYPHAEGLLPGTTWPPSRDDVHRALGAPAATNGRLELHRFGARDLLITYDGDTPTDLTAVGRGVSVTHRMHRWRSGEFTTFLDILGRPRTDPLVGRVHALPGVRLAYRRDVVDRVEIGGSGHPAERFAAFVDGMPPRPTRSDVPFGRPHDTGDTDDLRYLDQGCVHVRAADGTLVSTIAVSQEPPSGLDLHRPRPWTDR</sequence>
<keyword evidence="3" id="KW-1185">Reference proteome</keyword>
<name>A0A2U1ZZU2_9MICO</name>
<evidence type="ECO:0000256" key="1">
    <source>
        <dbReference type="SAM" id="MobiDB-lite"/>
    </source>
</evidence>
<comment type="caution">
    <text evidence="2">The sequence shown here is derived from an EMBL/GenBank/DDBJ whole genome shotgun (WGS) entry which is preliminary data.</text>
</comment>
<dbReference type="AlphaFoldDB" id="A0A2U1ZZU2"/>
<feature type="region of interest" description="Disordered" evidence="1">
    <location>
        <begin position="440"/>
        <end position="459"/>
    </location>
</feature>
<dbReference type="Proteomes" id="UP000245166">
    <property type="component" value="Unassembled WGS sequence"/>
</dbReference>
<protein>
    <submittedName>
        <fullName evidence="2">Uncharacterized protein</fullName>
    </submittedName>
</protein>
<feature type="compositionally biased region" description="Basic and acidic residues" evidence="1">
    <location>
        <begin position="494"/>
        <end position="504"/>
    </location>
</feature>
<feature type="region of interest" description="Disordered" evidence="1">
    <location>
        <begin position="485"/>
        <end position="504"/>
    </location>
</feature>
<organism evidence="2 3">
    <name type="scientific">Serinibacter arcticus</name>
    <dbReference type="NCBI Taxonomy" id="1655435"/>
    <lineage>
        <taxon>Bacteria</taxon>
        <taxon>Bacillati</taxon>
        <taxon>Actinomycetota</taxon>
        <taxon>Actinomycetes</taxon>
        <taxon>Micrococcales</taxon>
        <taxon>Beutenbergiaceae</taxon>
        <taxon>Serinibacter</taxon>
    </lineage>
</organism>
<accession>A0A2U1ZZU2</accession>
<reference evidence="2 3" key="1">
    <citation type="submission" date="2018-03" db="EMBL/GenBank/DDBJ databases">
        <title>Genome assembly of novel Miniimonas species PCH200.</title>
        <authorList>
            <person name="Thakur V."/>
            <person name="Kumar V."/>
            <person name="Singh D."/>
        </authorList>
    </citation>
    <scope>NUCLEOTIDE SEQUENCE [LARGE SCALE GENOMIC DNA]</scope>
    <source>
        <strain evidence="2 3">PCH200</strain>
    </source>
</reference>
<dbReference type="RefSeq" id="WP_109230853.1">
    <property type="nucleotide sequence ID" value="NZ_PYHR01000002.1"/>
</dbReference>
<evidence type="ECO:0000313" key="3">
    <source>
        <dbReference type="Proteomes" id="UP000245166"/>
    </source>
</evidence>
<dbReference type="OrthoDB" id="4318869at2"/>
<evidence type="ECO:0000313" key="2">
    <source>
        <dbReference type="EMBL" id="PWD52470.1"/>
    </source>
</evidence>